<dbReference type="RefSeq" id="WP_084199219.1">
    <property type="nucleotide sequence ID" value="NZ_BMYL01000002.1"/>
</dbReference>
<accession>A0AAP8MFG4</accession>
<dbReference type="KEGG" id="hja:BST95_10205"/>
<dbReference type="Pfam" id="PF13584">
    <property type="entry name" value="BatD"/>
    <property type="match status" value="1"/>
</dbReference>
<dbReference type="Pfam" id="PF25607">
    <property type="entry name" value="DUF7939"/>
    <property type="match status" value="1"/>
</dbReference>
<sequence>MKPTGKLAIALLGLLGLLGLLISQVTLAKVEATLDRYRVALGDTLNLTVTVTEDDEDLGDINTGLIIQDFEILNQSTRSSTQVINGQRNHQRQLILNITPKRTGTLSIPALQSGASSSAPLVVEVGEPVDIDPGAETVLFEAELDRESVYVQGQLLLTLRLQQAVNLQQRSISELQLDDAFVLPLEQRSFQRNVGGRPWLVHEVRYAVFPEQSGTLSIPAQSFSAREGSRLRGRLVRLQTPAIEVQVLPRPASYPAGATWLPARDVSIEEQWSSDPQQLTEGGSVTRSLRLVAEGMQGAQLPPITIEPVAGIKFFPDQPDIADSEIASGKRGVRTDSAALVATRPGQFTLPEIRIPWWDIETEQLRYAVLPARTIDVAPAVQVTSGSMTGPGAPASTTVATPMVAAANILWPWLAVFMGTGWAVTAGLWWRSRRGQLEGTDEAPESPALPRCYKSLLAACAAGSTSDARQWLLRWSAALEPALAGQSMQQVSNYFGHPELGSAIEEMNALLYRNQDNLQSWDGSKLATIVKQLHKDRKKIGARARALPPLYPTESRATT</sequence>
<dbReference type="Proteomes" id="UP000235162">
    <property type="component" value="Unassembled WGS sequence"/>
</dbReference>
<evidence type="ECO:0000259" key="1">
    <source>
        <dbReference type="Pfam" id="PF25607"/>
    </source>
</evidence>
<evidence type="ECO:0000313" key="3">
    <source>
        <dbReference type="Proteomes" id="UP000235162"/>
    </source>
</evidence>
<comment type="caution">
    <text evidence="2">The sequence shown here is derived from an EMBL/GenBank/DDBJ whole genome shotgun (WGS) entry which is preliminary data.</text>
</comment>
<feature type="domain" description="DUF7939" evidence="1">
    <location>
        <begin position="452"/>
        <end position="536"/>
    </location>
</feature>
<name>A0AAP8MFG4_9GAMM</name>
<dbReference type="InterPro" id="IPR025738">
    <property type="entry name" value="BatD"/>
</dbReference>
<dbReference type="AlphaFoldDB" id="A0AAP8MFG4"/>
<proteinExistence type="predicted"/>
<organism evidence="2 3">
    <name type="scientific">Halioglobus japonicus</name>
    <dbReference type="NCBI Taxonomy" id="930805"/>
    <lineage>
        <taxon>Bacteria</taxon>
        <taxon>Pseudomonadati</taxon>
        <taxon>Pseudomonadota</taxon>
        <taxon>Gammaproteobacteria</taxon>
        <taxon>Cellvibrionales</taxon>
        <taxon>Halieaceae</taxon>
        <taxon>Halioglobus</taxon>
    </lineage>
</organism>
<dbReference type="EMBL" id="PKUR01000002">
    <property type="protein sequence ID" value="PLW86572.1"/>
    <property type="molecule type" value="Genomic_DNA"/>
</dbReference>
<protein>
    <submittedName>
        <fullName evidence="2">Protein BatD</fullName>
    </submittedName>
</protein>
<dbReference type="InterPro" id="IPR057699">
    <property type="entry name" value="DUF7939"/>
</dbReference>
<keyword evidence="3" id="KW-1185">Reference proteome</keyword>
<dbReference type="PANTHER" id="PTHR40940">
    <property type="entry name" value="PROTEIN BATD-RELATED"/>
    <property type="match status" value="1"/>
</dbReference>
<evidence type="ECO:0000313" key="2">
    <source>
        <dbReference type="EMBL" id="PLW86572.1"/>
    </source>
</evidence>
<dbReference type="PANTHER" id="PTHR40940:SF1">
    <property type="entry name" value="PROTEIN BATD"/>
    <property type="match status" value="1"/>
</dbReference>
<reference evidence="2 3" key="1">
    <citation type="submission" date="2018-01" db="EMBL/GenBank/DDBJ databases">
        <title>The draft genome sequence of Halioglobus japonicus S1-36.</title>
        <authorList>
            <person name="Du Z.-J."/>
            <person name="Shi M.-J."/>
        </authorList>
    </citation>
    <scope>NUCLEOTIDE SEQUENCE [LARGE SCALE GENOMIC DNA]</scope>
    <source>
        <strain evidence="2 3">S1-36</strain>
    </source>
</reference>
<gene>
    <name evidence="2" type="ORF">C0029_09240</name>
</gene>